<evidence type="ECO:0000313" key="1">
    <source>
        <dbReference type="EMBL" id="KAK4175962.1"/>
    </source>
</evidence>
<gene>
    <name evidence="1" type="ORF">QBC36DRAFT_290995</name>
</gene>
<name>A0AAN6W896_9PEZI</name>
<evidence type="ECO:0000313" key="2">
    <source>
        <dbReference type="Proteomes" id="UP001302321"/>
    </source>
</evidence>
<keyword evidence="2" id="KW-1185">Reference proteome</keyword>
<comment type="caution">
    <text evidence="1">The sequence shown here is derived from an EMBL/GenBank/DDBJ whole genome shotgun (WGS) entry which is preliminary data.</text>
</comment>
<dbReference type="EMBL" id="MU866214">
    <property type="protein sequence ID" value="KAK4175962.1"/>
    <property type="molecule type" value="Genomic_DNA"/>
</dbReference>
<protein>
    <submittedName>
        <fullName evidence="1">Uncharacterized protein</fullName>
    </submittedName>
</protein>
<dbReference type="AlphaFoldDB" id="A0AAN6W896"/>
<dbReference type="Proteomes" id="UP001302321">
    <property type="component" value="Unassembled WGS sequence"/>
</dbReference>
<reference evidence="1" key="1">
    <citation type="journal article" date="2023" name="Mol. Phylogenet. Evol.">
        <title>Genome-scale phylogeny and comparative genomics of the fungal order Sordariales.</title>
        <authorList>
            <person name="Hensen N."/>
            <person name="Bonometti L."/>
            <person name="Westerberg I."/>
            <person name="Brannstrom I.O."/>
            <person name="Guillou S."/>
            <person name="Cros-Aarteil S."/>
            <person name="Calhoun S."/>
            <person name="Haridas S."/>
            <person name="Kuo A."/>
            <person name="Mondo S."/>
            <person name="Pangilinan J."/>
            <person name="Riley R."/>
            <person name="LaButti K."/>
            <person name="Andreopoulos B."/>
            <person name="Lipzen A."/>
            <person name="Chen C."/>
            <person name="Yan M."/>
            <person name="Daum C."/>
            <person name="Ng V."/>
            <person name="Clum A."/>
            <person name="Steindorff A."/>
            <person name="Ohm R.A."/>
            <person name="Martin F."/>
            <person name="Silar P."/>
            <person name="Natvig D.O."/>
            <person name="Lalanne C."/>
            <person name="Gautier V."/>
            <person name="Ament-Velasquez S.L."/>
            <person name="Kruys A."/>
            <person name="Hutchinson M.I."/>
            <person name="Powell A.J."/>
            <person name="Barry K."/>
            <person name="Miller A.N."/>
            <person name="Grigoriev I.V."/>
            <person name="Debuchy R."/>
            <person name="Gladieux P."/>
            <person name="Hiltunen Thoren M."/>
            <person name="Johannesson H."/>
        </authorList>
    </citation>
    <scope>NUCLEOTIDE SEQUENCE</scope>
    <source>
        <strain evidence="1">CBS 892.96</strain>
    </source>
</reference>
<sequence length="168" mass="18713">MADKKTTDKLVEKGVGKWNNESHEALVVGLYNILLAENVSPANNKDVVVATMARMGQPYTWEAIRYPQHQLPKMVRWNDQSNLDLLSCLYGMYSKDMGKEVQTAVVAEMKSKGHDDINWDKIRYVSICWLPSDSSSLYRPSLSGLLCLALPSGAASSRPFPSSFEQAA</sequence>
<proteinExistence type="predicted"/>
<accession>A0AAN6W896</accession>
<reference evidence="1" key="2">
    <citation type="submission" date="2023-05" db="EMBL/GenBank/DDBJ databases">
        <authorList>
            <consortium name="Lawrence Berkeley National Laboratory"/>
            <person name="Steindorff A."/>
            <person name="Hensen N."/>
            <person name="Bonometti L."/>
            <person name="Westerberg I."/>
            <person name="Brannstrom I.O."/>
            <person name="Guillou S."/>
            <person name="Cros-Aarteil S."/>
            <person name="Calhoun S."/>
            <person name="Haridas S."/>
            <person name="Kuo A."/>
            <person name="Mondo S."/>
            <person name="Pangilinan J."/>
            <person name="Riley R."/>
            <person name="Labutti K."/>
            <person name="Andreopoulos B."/>
            <person name="Lipzen A."/>
            <person name="Chen C."/>
            <person name="Yanf M."/>
            <person name="Daum C."/>
            <person name="Ng V."/>
            <person name="Clum A."/>
            <person name="Ohm R."/>
            <person name="Martin F."/>
            <person name="Silar P."/>
            <person name="Natvig D."/>
            <person name="Lalanne C."/>
            <person name="Gautier V."/>
            <person name="Ament-Velasquez S.L."/>
            <person name="Kruys A."/>
            <person name="Hutchinson M.I."/>
            <person name="Powell A.J."/>
            <person name="Barry K."/>
            <person name="Miller A.N."/>
            <person name="Grigoriev I.V."/>
            <person name="Debuchy R."/>
            <person name="Gladieux P."/>
            <person name="Thoren M.H."/>
            <person name="Johannesson H."/>
        </authorList>
    </citation>
    <scope>NUCLEOTIDE SEQUENCE</scope>
    <source>
        <strain evidence="1">CBS 892.96</strain>
    </source>
</reference>
<organism evidence="1 2">
    <name type="scientific">Triangularia setosa</name>
    <dbReference type="NCBI Taxonomy" id="2587417"/>
    <lineage>
        <taxon>Eukaryota</taxon>
        <taxon>Fungi</taxon>
        <taxon>Dikarya</taxon>
        <taxon>Ascomycota</taxon>
        <taxon>Pezizomycotina</taxon>
        <taxon>Sordariomycetes</taxon>
        <taxon>Sordariomycetidae</taxon>
        <taxon>Sordariales</taxon>
        <taxon>Podosporaceae</taxon>
        <taxon>Triangularia</taxon>
    </lineage>
</organism>